<accession>A0A0H2RRT9</accession>
<sequence length="898" mass="100597">MVVKIAIQRSLERYFDLTIIFAHAIGAYQTNSKTTVSPHKPLPPLSVILLRASLFMLGDNESTYVWPSESVFQQSELERVESNSSISTNATAPNLPGPGRNVGRLTRYLGNHLERVINSSAKRLRSFKGTIFNPELTSAYDLQRTYTNSSVSTNATASNLPGAGRTVGLVLDWLGGRLDDLMNISAHRHGLGPRAVTQEIRRLLLHSETTIVERHSGFVYDLTSKQEHILKKRCKRLLQYARHRIASTQFRALEEIINLTIEDPLVRFVFAELNIDRYLDAKFEESNLILASSRAIGSIRAAQVHDLWSGVLLGRFSVLYSLSELSGKVPLRSITSSDFDVTALRYLHGQKINDFDRFLRSLHEDPLFSFLRQLKTSLGDSELSFLAARYLNVLRTQLSANTNADPPLLNVVEQFCSYYFNEAVKSPSVAEWSNLDKLYSGGSSLSAGSEGRVTLAKLATHLINEAQELQGTLSRYFTMAKLAPRSQASEFSGPEEDPLRPRHCGLAITCVSFFGTLTKSRLLRNHISYIRKMDSRTRRLLKGTVLINEMAVAYCHINLAAYSFFENTWNDHEALENLRYAGECLASYLDSEYDEDRKQAEYLSALCFRVHRYGKLAIVNGASRINIDERSLNGVLLLAKTELGGPAGYSDFFNFRGDYGDLSLTRVRVAGDAPKLIYGGIISQERRSRNDRYRLGGFVLEALRNVDNHATHRVFVDTMLITKSTVMITCVNADETFDATGHYPLLAGYNSNDEALFVALKDPLEPRVFTCIKDGASYAEFRKRSGETEIARAFYVLVLRYDPVDFEPEKNSKRGIGVAPEGAMDPTGPVFWINLWPRSDASFPISNFVEDLRYLGSIEKHLGLRSHLKSSLEGASAESTMPRDLAVKSHHAKCCSPL</sequence>
<feature type="region of interest" description="Disordered" evidence="1">
    <location>
        <begin position="82"/>
        <end position="101"/>
    </location>
</feature>
<proteinExistence type="predicted"/>
<evidence type="ECO:0000313" key="2">
    <source>
        <dbReference type="EMBL" id="KLO07531.1"/>
    </source>
</evidence>
<evidence type="ECO:0000313" key="3">
    <source>
        <dbReference type="Proteomes" id="UP000053477"/>
    </source>
</evidence>
<reference evidence="2 3" key="1">
    <citation type="submission" date="2015-04" db="EMBL/GenBank/DDBJ databases">
        <title>Complete genome sequence of Schizopora paradoxa KUC8140, a cosmopolitan wood degrader in East Asia.</title>
        <authorList>
            <consortium name="DOE Joint Genome Institute"/>
            <person name="Min B."/>
            <person name="Park H."/>
            <person name="Jang Y."/>
            <person name="Kim J.-J."/>
            <person name="Kim K.H."/>
            <person name="Pangilinan J."/>
            <person name="Lipzen A."/>
            <person name="Riley R."/>
            <person name="Grigoriev I.V."/>
            <person name="Spatafora J.W."/>
            <person name="Choi I.-G."/>
        </authorList>
    </citation>
    <scope>NUCLEOTIDE SEQUENCE [LARGE SCALE GENOMIC DNA]</scope>
    <source>
        <strain evidence="2 3">KUC8140</strain>
    </source>
</reference>
<dbReference type="OrthoDB" id="3066495at2759"/>
<dbReference type="InParanoid" id="A0A0H2RRT9"/>
<dbReference type="EMBL" id="KQ086134">
    <property type="protein sequence ID" value="KLO07531.1"/>
    <property type="molecule type" value="Genomic_DNA"/>
</dbReference>
<feature type="compositionally biased region" description="Polar residues" evidence="1">
    <location>
        <begin position="82"/>
        <end position="92"/>
    </location>
</feature>
<keyword evidence="3" id="KW-1185">Reference proteome</keyword>
<protein>
    <submittedName>
        <fullName evidence="2">Uncharacterized protein</fullName>
    </submittedName>
</protein>
<dbReference type="Proteomes" id="UP000053477">
    <property type="component" value="Unassembled WGS sequence"/>
</dbReference>
<dbReference type="AlphaFoldDB" id="A0A0H2RRT9"/>
<organism evidence="2 3">
    <name type="scientific">Schizopora paradoxa</name>
    <dbReference type="NCBI Taxonomy" id="27342"/>
    <lineage>
        <taxon>Eukaryota</taxon>
        <taxon>Fungi</taxon>
        <taxon>Dikarya</taxon>
        <taxon>Basidiomycota</taxon>
        <taxon>Agaricomycotina</taxon>
        <taxon>Agaricomycetes</taxon>
        <taxon>Hymenochaetales</taxon>
        <taxon>Schizoporaceae</taxon>
        <taxon>Schizopora</taxon>
    </lineage>
</organism>
<name>A0A0H2RRT9_9AGAM</name>
<evidence type="ECO:0000256" key="1">
    <source>
        <dbReference type="SAM" id="MobiDB-lite"/>
    </source>
</evidence>
<gene>
    <name evidence="2" type="ORF">SCHPADRAFT_1001605</name>
</gene>